<gene>
    <name evidence="12" type="ORF">AAG570_010266</name>
</gene>
<evidence type="ECO:0000313" key="13">
    <source>
        <dbReference type="Proteomes" id="UP001558652"/>
    </source>
</evidence>
<evidence type="ECO:0000313" key="12">
    <source>
        <dbReference type="EMBL" id="KAL1132310.1"/>
    </source>
</evidence>
<dbReference type="PANTHER" id="PTHR45915">
    <property type="entry name" value="TRANSCRIPTION INTERMEDIARY FACTOR"/>
    <property type="match status" value="1"/>
</dbReference>
<dbReference type="InterPro" id="IPR001965">
    <property type="entry name" value="Znf_PHD"/>
</dbReference>
<feature type="domain" description="PHD-type" evidence="11">
    <location>
        <begin position="77"/>
        <end position="127"/>
    </location>
</feature>
<dbReference type="Pfam" id="PF00628">
    <property type="entry name" value="PHD"/>
    <property type="match status" value="1"/>
</dbReference>
<dbReference type="PROSITE" id="PS50016">
    <property type="entry name" value="ZF_PHD_2"/>
    <property type="match status" value="1"/>
</dbReference>
<dbReference type="InterPro" id="IPR013083">
    <property type="entry name" value="Znf_RING/FYVE/PHD"/>
</dbReference>
<dbReference type="PANTHER" id="PTHR45915:SF2">
    <property type="entry name" value="TOUTATIS, ISOFORM E"/>
    <property type="match status" value="1"/>
</dbReference>
<keyword evidence="3 8" id="KW-0863">Zinc-finger</keyword>
<keyword evidence="13" id="KW-1185">Reference proteome</keyword>
<comment type="subcellular location">
    <subcellularLocation>
        <location evidence="1">Nucleus</location>
    </subcellularLocation>
</comment>
<proteinExistence type="predicted"/>
<dbReference type="Gene3D" id="3.30.40.10">
    <property type="entry name" value="Zinc/RING finger domain, C3HC4 (zinc finger)"/>
    <property type="match status" value="1"/>
</dbReference>
<dbReference type="EMBL" id="JBFDAA010000005">
    <property type="protein sequence ID" value="KAL1132310.1"/>
    <property type="molecule type" value="Genomic_DNA"/>
</dbReference>
<feature type="domain" description="Bromo" evidence="10">
    <location>
        <begin position="213"/>
        <end position="283"/>
    </location>
</feature>
<evidence type="ECO:0000256" key="5">
    <source>
        <dbReference type="ARBA" id="ARBA00023117"/>
    </source>
</evidence>
<sequence>MKLNASSSSSQNNSCCDDMEVKGLVVWREALHKVHTAAQLAMVQHALEASIAWDKSIMKAVSPPQNAQTVGNLMFLLQNCQFCHSGDNEDKLLLCDGCDKGYHTYCFRPKMETIPDGDWYCHQCLNQAKGEKNCIVPRGKWYCSNCVSKHPKKKSTRRSQSTTMPLTPTTTTTTTTTSPIKTTDESTTNSTESIPIRLNKELAPCRQVLDDLESHDEAWPFLLAVNTKQFPTYRKVIRNPMDLQTIGKRLSQNEYKSRDEFVSDVRLIFDNCETFNEDNSPVGKAGHTLRLFFETRWADLTSGKSQV</sequence>
<dbReference type="AlphaFoldDB" id="A0ABD0YMA3"/>
<dbReference type="PRINTS" id="PR00503">
    <property type="entry name" value="BROMODOMAIN"/>
</dbReference>
<dbReference type="PROSITE" id="PS00633">
    <property type="entry name" value="BROMODOMAIN_1"/>
    <property type="match status" value="1"/>
</dbReference>
<reference evidence="12 13" key="1">
    <citation type="submission" date="2024-07" db="EMBL/GenBank/DDBJ databases">
        <title>Chromosome-level genome assembly of the water stick insect Ranatra chinensis (Heteroptera: Nepidae).</title>
        <authorList>
            <person name="Liu X."/>
        </authorList>
    </citation>
    <scope>NUCLEOTIDE SEQUENCE [LARGE SCALE GENOMIC DNA]</scope>
    <source>
        <strain evidence="12">Cailab_2021Rc</strain>
        <tissue evidence="12">Muscle</tissue>
    </source>
</reference>
<dbReference type="PROSITE" id="PS50014">
    <property type="entry name" value="BROMODOMAIN_2"/>
    <property type="match status" value="1"/>
</dbReference>
<evidence type="ECO:0000256" key="9">
    <source>
        <dbReference type="SAM" id="MobiDB-lite"/>
    </source>
</evidence>
<feature type="compositionally biased region" description="Low complexity" evidence="9">
    <location>
        <begin position="161"/>
        <end position="192"/>
    </location>
</feature>
<evidence type="ECO:0000256" key="3">
    <source>
        <dbReference type="ARBA" id="ARBA00022771"/>
    </source>
</evidence>
<dbReference type="InterPro" id="IPR019787">
    <property type="entry name" value="Znf_PHD-finger"/>
</dbReference>
<evidence type="ECO:0000256" key="8">
    <source>
        <dbReference type="PROSITE-ProRule" id="PRU00146"/>
    </source>
</evidence>
<evidence type="ECO:0000256" key="1">
    <source>
        <dbReference type="ARBA" id="ARBA00004123"/>
    </source>
</evidence>
<accession>A0ABD0YMA3</accession>
<name>A0ABD0YMA3_9HEMI</name>
<dbReference type="GO" id="GO:0008270">
    <property type="term" value="F:zinc ion binding"/>
    <property type="evidence" value="ECO:0007669"/>
    <property type="project" value="UniProtKB-KW"/>
</dbReference>
<dbReference type="Proteomes" id="UP001558652">
    <property type="component" value="Unassembled WGS sequence"/>
</dbReference>
<dbReference type="CDD" id="cd15545">
    <property type="entry name" value="PHD_BAZ2A_like"/>
    <property type="match status" value="1"/>
</dbReference>
<dbReference type="Pfam" id="PF00439">
    <property type="entry name" value="Bromodomain"/>
    <property type="match status" value="1"/>
</dbReference>
<dbReference type="SUPFAM" id="SSF47370">
    <property type="entry name" value="Bromodomain"/>
    <property type="match status" value="1"/>
</dbReference>
<evidence type="ECO:0000256" key="4">
    <source>
        <dbReference type="ARBA" id="ARBA00022833"/>
    </source>
</evidence>
<dbReference type="Gene3D" id="1.20.920.10">
    <property type="entry name" value="Bromodomain-like"/>
    <property type="match status" value="1"/>
</dbReference>
<organism evidence="12 13">
    <name type="scientific">Ranatra chinensis</name>
    <dbReference type="NCBI Taxonomy" id="642074"/>
    <lineage>
        <taxon>Eukaryota</taxon>
        <taxon>Metazoa</taxon>
        <taxon>Ecdysozoa</taxon>
        <taxon>Arthropoda</taxon>
        <taxon>Hexapoda</taxon>
        <taxon>Insecta</taxon>
        <taxon>Pterygota</taxon>
        <taxon>Neoptera</taxon>
        <taxon>Paraneoptera</taxon>
        <taxon>Hemiptera</taxon>
        <taxon>Heteroptera</taxon>
        <taxon>Panheteroptera</taxon>
        <taxon>Nepomorpha</taxon>
        <taxon>Nepidae</taxon>
        <taxon>Ranatrinae</taxon>
        <taxon>Ranatra</taxon>
    </lineage>
</organism>
<dbReference type="InterPro" id="IPR018359">
    <property type="entry name" value="Bromodomain_CS"/>
</dbReference>
<keyword evidence="4" id="KW-0862">Zinc</keyword>
<keyword evidence="2" id="KW-0479">Metal-binding</keyword>
<evidence type="ECO:0008006" key="14">
    <source>
        <dbReference type="Google" id="ProtNLM"/>
    </source>
</evidence>
<evidence type="ECO:0000259" key="11">
    <source>
        <dbReference type="PROSITE" id="PS50016"/>
    </source>
</evidence>
<evidence type="ECO:0000256" key="2">
    <source>
        <dbReference type="ARBA" id="ARBA00022723"/>
    </source>
</evidence>
<dbReference type="InterPro" id="IPR001487">
    <property type="entry name" value="Bromodomain"/>
</dbReference>
<evidence type="ECO:0000259" key="10">
    <source>
        <dbReference type="PROSITE" id="PS50014"/>
    </source>
</evidence>
<dbReference type="SMART" id="SM00297">
    <property type="entry name" value="BROMO"/>
    <property type="match status" value="1"/>
</dbReference>
<protein>
    <recommendedName>
        <fullName evidence="14">Bromodomain adjacent to zinc finger domain protein 2B</fullName>
    </recommendedName>
</protein>
<dbReference type="InterPro" id="IPR036427">
    <property type="entry name" value="Bromodomain-like_sf"/>
</dbReference>
<dbReference type="InterPro" id="IPR011011">
    <property type="entry name" value="Znf_FYVE_PHD"/>
</dbReference>
<keyword evidence="5 7" id="KW-0103">Bromodomain</keyword>
<comment type="caution">
    <text evidence="12">The sequence shown here is derived from an EMBL/GenBank/DDBJ whole genome shotgun (WGS) entry which is preliminary data.</text>
</comment>
<feature type="region of interest" description="Disordered" evidence="9">
    <location>
        <begin position="150"/>
        <end position="192"/>
    </location>
</feature>
<dbReference type="GO" id="GO:0005634">
    <property type="term" value="C:nucleus"/>
    <property type="evidence" value="ECO:0007669"/>
    <property type="project" value="UniProtKB-SubCell"/>
</dbReference>
<keyword evidence="6" id="KW-0539">Nucleus</keyword>
<dbReference type="SUPFAM" id="SSF57903">
    <property type="entry name" value="FYVE/PHD zinc finger"/>
    <property type="match status" value="1"/>
</dbReference>
<evidence type="ECO:0000256" key="6">
    <source>
        <dbReference type="ARBA" id="ARBA00023242"/>
    </source>
</evidence>
<dbReference type="SMART" id="SM00249">
    <property type="entry name" value="PHD"/>
    <property type="match status" value="1"/>
</dbReference>
<evidence type="ECO:0000256" key="7">
    <source>
        <dbReference type="PROSITE-ProRule" id="PRU00035"/>
    </source>
</evidence>